<keyword evidence="10" id="KW-1185">Reference proteome</keyword>
<feature type="domain" description="Ribose-phosphate pyrophosphokinase N-terminal" evidence="8">
    <location>
        <begin position="9"/>
        <end position="127"/>
    </location>
</feature>
<dbReference type="Pfam" id="PF14572">
    <property type="entry name" value="Pribosyl_synth"/>
    <property type="match status" value="1"/>
</dbReference>
<dbReference type="InterPro" id="IPR029099">
    <property type="entry name" value="Pribosyltran_N"/>
</dbReference>
<dbReference type="SUPFAM" id="SSF53271">
    <property type="entry name" value="PRTase-like"/>
    <property type="match status" value="2"/>
</dbReference>
<dbReference type="FunFam" id="3.40.50.2020:FF:000014">
    <property type="entry name" value="Ribose-phosphate pyrophosphokinase 1"/>
    <property type="match status" value="1"/>
</dbReference>
<evidence type="ECO:0000256" key="5">
    <source>
        <dbReference type="ARBA" id="ARBA00022777"/>
    </source>
</evidence>
<dbReference type="GO" id="GO:0000287">
    <property type="term" value="F:magnesium ion binding"/>
    <property type="evidence" value="ECO:0007669"/>
    <property type="project" value="InterPro"/>
</dbReference>
<dbReference type="NCBIfam" id="TIGR01251">
    <property type="entry name" value="ribP_PPkin"/>
    <property type="match status" value="1"/>
</dbReference>
<dbReference type="Proteomes" id="UP000253941">
    <property type="component" value="Unassembled WGS sequence"/>
</dbReference>
<keyword evidence="2" id="KW-0808">Transferase</keyword>
<dbReference type="EC" id="2.7.6.1" evidence="1"/>
<evidence type="ECO:0000259" key="8">
    <source>
        <dbReference type="Pfam" id="PF13793"/>
    </source>
</evidence>
<evidence type="ECO:0000256" key="7">
    <source>
        <dbReference type="ARBA" id="ARBA00049535"/>
    </source>
</evidence>
<dbReference type="GO" id="GO:0006164">
    <property type="term" value="P:purine nucleotide biosynthetic process"/>
    <property type="evidence" value="ECO:0007669"/>
    <property type="project" value="TreeGrafter"/>
</dbReference>
<keyword evidence="4" id="KW-0547">Nucleotide-binding</keyword>
<dbReference type="InterPro" id="IPR029057">
    <property type="entry name" value="PRTase-like"/>
</dbReference>
<comment type="catalytic activity">
    <reaction evidence="7">
        <text>D-ribose 5-phosphate + ATP = 5-phospho-alpha-D-ribose 1-diphosphate + AMP + H(+)</text>
        <dbReference type="Rhea" id="RHEA:15609"/>
        <dbReference type="ChEBI" id="CHEBI:15378"/>
        <dbReference type="ChEBI" id="CHEBI:30616"/>
        <dbReference type="ChEBI" id="CHEBI:58017"/>
        <dbReference type="ChEBI" id="CHEBI:78346"/>
        <dbReference type="ChEBI" id="CHEBI:456215"/>
        <dbReference type="EC" id="2.7.6.1"/>
    </reaction>
</comment>
<protein>
    <recommendedName>
        <fullName evidence="1">ribose-phosphate diphosphokinase</fullName>
        <ecNumber evidence="1">2.7.6.1</ecNumber>
    </recommendedName>
</protein>
<dbReference type="Gene3D" id="3.40.50.2020">
    <property type="match status" value="2"/>
</dbReference>
<sequence>MVADDAPRVFALGGSRDFGRGVAARLNVPLSEHEERDFEDGEHKARPLVSVRNRDVFVIHSLYGDDTQSANDKLCRLLFFCAACRDAAAASVTAVAPYLCYARKDRKTKARDPVTTRYVAAMFEAVGVERVMALEVHNQAAFQNAFRCATEHLDARRLFVEPLRPLIENDDLVVVSPDSGGMKRAEAFRKTLAGALDLDIASAMMEKYRSRGQVSGEMLVGDFAGRTALIVDDLIASGGTMLRTARKAREQGAARVLALATHGLFVGEANKVFADDAIERLVITNSVPAFRLSNDTARSKLLTVDAAPLVGEAIARIRSGGSLVDLLGIEA</sequence>
<dbReference type="InterPro" id="IPR005946">
    <property type="entry name" value="Rib-P_diPkinase"/>
</dbReference>
<comment type="caution">
    <text evidence="9">The sequence shown here is derived from an EMBL/GenBank/DDBJ whole genome shotgun (WGS) entry which is preliminary data.</text>
</comment>
<dbReference type="CDD" id="cd06223">
    <property type="entry name" value="PRTases_typeI"/>
    <property type="match status" value="1"/>
</dbReference>
<dbReference type="SMART" id="SM01400">
    <property type="entry name" value="Pribosyltran_N"/>
    <property type="match status" value="1"/>
</dbReference>
<gene>
    <name evidence="9" type="ORF">DRB17_17490</name>
</gene>
<dbReference type="GO" id="GO:0005737">
    <property type="term" value="C:cytoplasm"/>
    <property type="evidence" value="ECO:0007669"/>
    <property type="project" value="TreeGrafter"/>
</dbReference>
<dbReference type="InterPro" id="IPR000836">
    <property type="entry name" value="PRTase_dom"/>
</dbReference>
<dbReference type="GO" id="GO:0002189">
    <property type="term" value="C:ribose phosphate diphosphokinase complex"/>
    <property type="evidence" value="ECO:0007669"/>
    <property type="project" value="TreeGrafter"/>
</dbReference>
<name>A0A369T5G9_9PROT</name>
<evidence type="ECO:0000256" key="1">
    <source>
        <dbReference type="ARBA" id="ARBA00013247"/>
    </source>
</evidence>
<keyword evidence="3" id="KW-0545">Nucleotide biosynthesis</keyword>
<reference evidence="9 10" key="1">
    <citation type="submission" date="2018-07" db="EMBL/GenBank/DDBJ databases">
        <title>Venubactetium sediminum gen. nov., sp. nov., isolated from a marine solar saltern.</title>
        <authorList>
            <person name="Wang S."/>
        </authorList>
    </citation>
    <scope>NUCLEOTIDE SEQUENCE [LARGE SCALE GENOMIC DNA]</scope>
    <source>
        <strain evidence="9 10">WD2A32</strain>
    </source>
</reference>
<evidence type="ECO:0000256" key="2">
    <source>
        <dbReference type="ARBA" id="ARBA00022679"/>
    </source>
</evidence>
<dbReference type="PANTHER" id="PTHR10210:SF32">
    <property type="entry name" value="RIBOSE-PHOSPHATE PYROPHOSPHOKINASE 2"/>
    <property type="match status" value="1"/>
</dbReference>
<dbReference type="EMBL" id="QPMH01000024">
    <property type="protein sequence ID" value="RDD60581.1"/>
    <property type="molecule type" value="Genomic_DNA"/>
</dbReference>
<evidence type="ECO:0000313" key="9">
    <source>
        <dbReference type="EMBL" id="RDD60581.1"/>
    </source>
</evidence>
<accession>A0A369T5G9</accession>
<dbReference type="GO" id="GO:0005524">
    <property type="term" value="F:ATP binding"/>
    <property type="evidence" value="ECO:0007669"/>
    <property type="project" value="UniProtKB-KW"/>
</dbReference>
<dbReference type="GO" id="GO:0006015">
    <property type="term" value="P:5-phosphoribose 1-diphosphate biosynthetic process"/>
    <property type="evidence" value="ECO:0007669"/>
    <property type="project" value="TreeGrafter"/>
</dbReference>
<dbReference type="AlphaFoldDB" id="A0A369T5G9"/>
<evidence type="ECO:0000256" key="3">
    <source>
        <dbReference type="ARBA" id="ARBA00022727"/>
    </source>
</evidence>
<dbReference type="GO" id="GO:0004749">
    <property type="term" value="F:ribose phosphate diphosphokinase activity"/>
    <property type="evidence" value="ECO:0007669"/>
    <property type="project" value="UniProtKB-EC"/>
</dbReference>
<dbReference type="GO" id="GO:0016301">
    <property type="term" value="F:kinase activity"/>
    <property type="evidence" value="ECO:0007669"/>
    <property type="project" value="UniProtKB-KW"/>
</dbReference>
<evidence type="ECO:0000256" key="4">
    <source>
        <dbReference type="ARBA" id="ARBA00022741"/>
    </source>
</evidence>
<dbReference type="RefSeq" id="WP_114583518.1">
    <property type="nucleotide sequence ID" value="NZ_QPMH01000024.1"/>
</dbReference>
<keyword evidence="6" id="KW-0067">ATP-binding</keyword>
<organism evidence="9 10">
    <name type="scientific">Ferruginivarius sediminum</name>
    <dbReference type="NCBI Taxonomy" id="2661937"/>
    <lineage>
        <taxon>Bacteria</taxon>
        <taxon>Pseudomonadati</taxon>
        <taxon>Pseudomonadota</taxon>
        <taxon>Alphaproteobacteria</taxon>
        <taxon>Rhodospirillales</taxon>
        <taxon>Rhodospirillaceae</taxon>
        <taxon>Ferruginivarius</taxon>
    </lineage>
</organism>
<proteinExistence type="predicted"/>
<dbReference type="PANTHER" id="PTHR10210">
    <property type="entry name" value="RIBOSE-PHOSPHATE DIPHOSPHOKINASE FAMILY MEMBER"/>
    <property type="match status" value="1"/>
</dbReference>
<evidence type="ECO:0000313" key="10">
    <source>
        <dbReference type="Proteomes" id="UP000253941"/>
    </source>
</evidence>
<dbReference type="Pfam" id="PF13793">
    <property type="entry name" value="Pribosyltran_N"/>
    <property type="match status" value="1"/>
</dbReference>
<evidence type="ECO:0000256" key="6">
    <source>
        <dbReference type="ARBA" id="ARBA00022840"/>
    </source>
</evidence>
<keyword evidence="5 9" id="KW-0418">Kinase</keyword>